<dbReference type="EMBL" id="AZHW01001175">
    <property type="protein sequence ID" value="ETW93778.1"/>
    <property type="molecule type" value="Genomic_DNA"/>
</dbReference>
<organism evidence="2 3">
    <name type="scientific">Entotheonella factor</name>
    <dbReference type="NCBI Taxonomy" id="1429438"/>
    <lineage>
        <taxon>Bacteria</taxon>
        <taxon>Pseudomonadati</taxon>
        <taxon>Nitrospinota/Tectimicrobiota group</taxon>
        <taxon>Candidatus Tectimicrobiota</taxon>
        <taxon>Candidatus Entotheonellia</taxon>
        <taxon>Candidatus Entotheonellales</taxon>
        <taxon>Candidatus Entotheonellaceae</taxon>
        <taxon>Candidatus Entotheonella</taxon>
    </lineage>
</organism>
<name>W4L6V0_ENTF1</name>
<keyword evidence="3" id="KW-1185">Reference proteome</keyword>
<comment type="caution">
    <text evidence="2">The sequence shown here is derived from an EMBL/GenBank/DDBJ whole genome shotgun (WGS) entry which is preliminary data.</text>
</comment>
<dbReference type="Pfam" id="PF08532">
    <property type="entry name" value="Glyco_hydro_42M"/>
    <property type="match status" value="1"/>
</dbReference>
<dbReference type="GO" id="GO:0005975">
    <property type="term" value="P:carbohydrate metabolic process"/>
    <property type="evidence" value="ECO:0007669"/>
    <property type="project" value="InterPro"/>
</dbReference>
<accession>W4L6V0</accession>
<gene>
    <name evidence="2" type="ORF">ETSY1_37755</name>
</gene>
<evidence type="ECO:0000313" key="3">
    <source>
        <dbReference type="Proteomes" id="UP000019141"/>
    </source>
</evidence>
<sequence length="1002" mass="113449">MSAAPNGAQLAQHYGQQHPIVAPQSNDVILAEAEEFNIPPTSPTCWQARNWGTNYYASTFANTFLSRKAYLSAPKQCRTAAVAVRGIEIPTAGTYLVLVRYEAAFRFETRFRVRIAQRGKVVFERQYGARDNDKIWAFGHQVRREVSWPWGATEGVVWEGHEAQVFLFAGAATLTLIADQQPELAARRHVDVVMLTRDIEQVQKRIETERYLPLDGMVTQAGDVWMRVRNEPEVPGLTLIIPSGKEHSPHDWRAKIRQWQPLTLTVEPGGESEWTEVGHLLDAMNDGQWTLKAKGKGPFHYWVEFGLRRPEGVKSIARFESRKEQLILAYDANTRYTQRIRLQESILYDLLEHLKRHPVAGQPPTRTLVYAKTFGPRPDDERYMQARDAFVKMMGWTLPRLNQDDPAVRSYIDVRQRLRHAPGKFEAYLQNLKTQGLSDRIAVVSLGDEISLVEPPEDDHQGFQAWLQTQGSGFAQVLRTVDGNWGQIRYAPDRQTARTNPSLYYYSQRYRRHYGIGALKAHTDLIRQYLPNAGIGANYSPHHGHFYLGEAHKWVSVFRQNAMTMPWSEDYAWLVPLGTQQMSLINLDLFRAGLRHQPDAKIHYYVMPHWPGNTPRMWRRLFYGALAHGMKVANLFIAAPVQVAPTENYVNLPETYVEIRRALYELGTFEDLVQDGRVRPGEAALWFGETGDIWVDQHAPFAAAKRALYIAVRHQQLPLDIVVEADALAGDLSSYRILYLTDLHVSRAASQAIADWVEQGGRVFATAGAGMWDEYNRPNPIMRRLFGIEAYKVHAKDKARQNITFVKQGLPFLEPLDRVVWREDGTPRSLPVFGVRSRLRVSTAEVVGQFEDGSPAITLHRVGKGRAMSCGFLPGLSYFKPAIPLRPQDRVARDEAMAHWLPTTFDLNARRLVGWLAADMARPVTSHTPLVETTVIEADQGMVIPVVNWHSGPLEALAVTVAGDTSAREVSLASGQPVEVTQQEGKTTYHFDLDVADALILR</sequence>
<dbReference type="Gene3D" id="3.40.50.880">
    <property type="match status" value="1"/>
</dbReference>
<dbReference type="Gene3D" id="3.20.20.80">
    <property type="entry name" value="Glycosidases"/>
    <property type="match status" value="1"/>
</dbReference>
<dbReference type="GO" id="GO:0004565">
    <property type="term" value="F:beta-galactosidase activity"/>
    <property type="evidence" value="ECO:0007669"/>
    <property type="project" value="InterPro"/>
</dbReference>
<evidence type="ECO:0000259" key="1">
    <source>
        <dbReference type="Pfam" id="PF08532"/>
    </source>
</evidence>
<dbReference type="SUPFAM" id="SSF52317">
    <property type="entry name" value="Class I glutamine amidotransferase-like"/>
    <property type="match status" value="1"/>
</dbReference>
<evidence type="ECO:0000313" key="2">
    <source>
        <dbReference type="EMBL" id="ETW93778.1"/>
    </source>
</evidence>
<dbReference type="Proteomes" id="UP000019141">
    <property type="component" value="Unassembled WGS sequence"/>
</dbReference>
<feature type="domain" description="Beta-galactosidase trimerisation" evidence="1">
    <location>
        <begin position="707"/>
        <end position="873"/>
    </location>
</feature>
<proteinExistence type="predicted"/>
<dbReference type="HOGENOM" id="CLU_299296_0_0_7"/>
<protein>
    <recommendedName>
        <fullName evidence="1">Beta-galactosidase trimerisation domain-containing protein</fullName>
    </recommendedName>
</protein>
<reference evidence="2 3" key="1">
    <citation type="journal article" date="2014" name="Nature">
        <title>An environmental bacterial taxon with a large and distinct metabolic repertoire.</title>
        <authorList>
            <person name="Wilson M.C."/>
            <person name="Mori T."/>
            <person name="Ruckert C."/>
            <person name="Uria A.R."/>
            <person name="Helf M.J."/>
            <person name="Takada K."/>
            <person name="Gernert C."/>
            <person name="Steffens U.A."/>
            <person name="Heycke N."/>
            <person name="Schmitt S."/>
            <person name="Rinke C."/>
            <person name="Helfrich E.J."/>
            <person name="Brachmann A.O."/>
            <person name="Gurgui C."/>
            <person name="Wakimoto T."/>
            <person name="Kracht M."/>
            <person name="Crusemann M."/>
            <person name="Hentschel U."/>
            <person name="Abe I."/>
            <person name="Matsunaga S."/>
            <person name="Kalinowski J."/>
            <person name="Takeyama H."/>
            <person name="Piel J."/>
        </authorList>
    </citation>
    <scope>NUCLEOTIDE SEQUENCE [LARGE SCALE GENOMIC DNA]</scope>
    <source>
        <strain evidence="3">TSY1</strain>
    </source>
</reference>
<dbReference type="AlphaFoldDB" id="W4L6V0"/>
<dbReference type="InterPro" id="IPR013738">
    <property type="entry name" value="Beta_galactosidase_Trimer"/>
</dbReference>
<dbReference type="InterPro" id="IPR029062">
    <property type="entry name" value="Class_I_gatase-like"/>
</dbReference>
<dbReference type="CDD" id="cd03143">
    <property type="entry name" value="A4_beta-galactosidase_middle_domain"/>
    <property type="match status" value="1"/>
</dbReference>